<feature type="transmembrane region" description="Helical" evidence="1">
    <location>
        <begin position="12"/>
        <end position="34"/>
    </location>
</feature>
<evidence type="ECO:0000313" key="2">
    <source>
        <dbReference type="EMBL" id="MDQ8209261.1"/>
    </source>
</evidence>
<gene>
    <name evidence="2" type="ORF">QEH52_17170</name>
</gene>
<dbReference type="EMBL" id="JARXHW010000059">
    <property type="protein sequence ID" value="MDQ8209261.1"/>
    <property type="molecule type" value="Genomic_DNA"/>
</dbReference>
<dbReference type="RefSeq" id="WP_308952141.1">
    <property type="nucleotide sequence ID" value="NZ_JARXHW010000059.1"/>
</dbReference>
<keyword evidence="1" id="KW-1133">Transmembrane helix</keyword>
<protein>
    <submittedName>
        <fullName evidence="2">Uncharacterized protein</fullName>
    </submittedName>
</protein>
<organism evidence="2 3">
    <name type="scientific">Thalassobacterium maritimum</name>
    <dbReference type="NCBI Taxonomy" id="3041265"/>
    <lineage>
        <taxon>Bacteria</taxon>
        <taxon>Pseudomonadati</taxon>
        <taxon>Verrucomicrobiota</taxon>
        <taxon>Opitutia</taxon>
        <taxon>Puniceicoccales</taxon>
        <taxon>Coraliomargaritaceae</taxon>
        <taxon>Thalassobacterium</taxon>
    </lineage>
</organism>
<keyword evidence="1" id="KW-0812">Transmembrane</keyword>
<sequence>MENAAYQKLLTPLHIVIGLVLTFLVYIMMSYLLVPFTFSPDATVAQLQACLTAVPIAAVFWFAYHMFMVVLMDQKKQKKEATK</sequence>
<reference evidence="2 3" key="1">
    <citation type="submission" date="2023-04" db="EMBL/GenBank/DDBJ databases">
        <title>A novel bacteria isolated from coastal sediment.</title>
        <authorList>
            <person name="Liu X.-J."/>
            <person name="Du Z.-J."/>
        </authorList>
    </citation>
    <scope>NUCLEOTIDE SEQUENCE [LARGE SCALE GENOMIC DNA]</scope>
    <source>
        <strain evidence="2 3">SDUM461003</strain>
    </source>
</reference>
<keyword evidence="3" id="KW-1185">Reference proteome</keyword>
<proteinExistence type="predicted"/>
<keyword evidence="1" id="KW-0472">Membrane</keyword>
<accession>A0ABU1AYP2</accession>
<dbReference type="Proteomes" id="UP001225316">
    <property type="component" value="Unassembled WGS sequence"/>
</dbReference>
<evidence type="ECO:0000256" key="1">
    <source>
        <dbReference type="SAM" id="Phobius"/>
    </source>
</evidence>
<name>A0ABU1AYP2_9BACT</name>
<comment type="caution">
    <text evidence="2">The sequence shown here is derived from an EMBL/GenBank/DDBJ whole genome shotgun (WGS) entry which is preliminary data.</text>
</comment>
<feature type="transmembrane region" description="Helical" evidence="1">
    <location>
        <begin position="46"/>
        <end position="71"/>
    </location>
</feature>
<evidence type="ECO:0000313" key="3">
    <source>
        <dbReference type="Proteomes" id="UP001225316"/>
    </source>
</evidence>